<proteinExistence type="predicted"/>
<reference evidence="2" key="1">
    <citation type="submission" date="2022-11" db="UniProtKB">
        <authorList>
            <consortium name="WormBaseParasite"/>
        </authorList>
    </citation>
    <scope>IDENTIFICATION</scope>
</reference>
<evidence type="ECO:0000313" key="2">
    <source>
        <dbReference type="WBParaSite" id="PS1159_v2.g4522.t1"/>
    </source>
</evidence>
<sequence length="181" mass="19936">MHPENEGTSAQRSAIFNLQSLIIVLLLFICTCAYTRAIVPKIVDRQKIGIAGIFWKCARIGERLSIWVSLGCFFMAVTYPIPKNGSDNDVFISKKTAFIVQINLLKKLLETKSDCIRLHAVGQSIPRAVALADTLNSCMGNTIKISAGTTTAMAVDEFDSLPVERSLSKIIIRITRVVHVV</sequence>
<accession>A0AC35GFM3</accession>
<protein>
    <submittedName>
        <fullName evidence="2">DNA/RNA-binding protein Alba-like domain-containing protein</fullName>
    </submittedName>
</protein>
<evidence type="ECO:0000313" key="1">
    <source>
        <dbReference type="Proteomes" id="UP000887580"/>
    </source>
</evidence>
<dbReference type="Proteomes" id="UP000887580">
    <property type="component" value="Unplaced"/>
</dbReference>
<dbReference type="WBParaSite" id="PS1159_v2.g4522.t1">
    <property type="protein sequence ID" value="PS1159_v2.g4522.t1"/>
    <property type="gene ID" value="PS1159_v2.g4522"/>
</dbReference>
<organism evidence="1 2">
    <name type="scientific">Panagrolaimus sp. PS1159</name>
    <dbReference type="NCBI Taxonomy" id="55785"/>
    <lineage>
        <taxon>Eukaryota</taxon>
        <taxon>Metazoa</taxon>
        <taxon>Ecdysozoa</taxon>
        <taxon>Nematoda</taxon>
        <taxon>Chromadorea</taxon>
        <taxon>Rhabditida</taxon>
        <taxon>Tylenchina</taxon>
        <taxon>Panagrolaimomorpha</taxon>
        <taxon>Panagrolaimoidea</taxon>
        <taxon>Panagrolaimidae</taxon>
        <taxon>Panagrolaimus</taxon>
    </lineage>
</organism>
<name>A0AC35GFM3_9BILA</name>